<organism evidence="1">
    <name type="scientific">uncultured Desulfobacterium sp</name>
    <dbReference type="NCBI Taxonomy" id="201089"/>
    <lineage>
        <taxon>Bacteria</taxon>
        <taxon>Pseudomonadati</taxon>
        <taxon>Thermodesulfobacteriota</taxon>
        <taxon>Desulfobacteria</taxon>
        <taxon>Desulfobacterales</taxon>
        <taxon>Desulfobacteriaceae</taxon>
        <taxon>Desulfobacterium</taxon>
        <taxon>environmental samples</taxon>
    </lineage>
</organism>
<evidence type="ECO:0000313" key="1">
    <source>
        <dbReference type="EMBL" id="SPD75404.1"/>
    </source>
</evidence>
<dbReference type="InterPro" id="IPR024064">
    <property type="entry name" value="FdhE-like_sf"/>
</dbReference>
<dbReference type="AlphaFoldDB" id="A0A445N0Z2"/>
<sequence>MWWTKDNAGRNSTEPRCPACPTHPVLVQSGYEEQKSLKCPVCKTLFDSKGNKYDPNERKMKAFNRNYSIEEEILREQEELWEYIWGN</sequence>
<accession>A0A445N0Z2</accession>
<name>A0A445N0Z2_9BACT</name>
<gene>
    <name evidence="1" type="ORF">PITCH_A580007</name>
</gene>
<protein>
    <submittedName>
        <fullName evidence="1">Uncharacterized protein</fullName>
    </submittedName>
</protein>
<dbReference type="EMBL" id="OJIN01000201">
    <property type="protein sequence ID" value="SPD75404.1"/>
    <property type="molecule type" value="Genomic_DNA"/>
</dbReference>
<dbReference type="SUPFAM" id="SSF144020">
    <property type="entry name" value="FdhE-like"/>
    <property type="match status" value="1"/>
</dbReference>
<proteinExistence type="predicted"/>
<reference evidence="1" key="1">
    <citation type="submission" date="2018-01" db="EMBL/GenBank/DDBJ databases">
        <authorList>
            <person name="Regsiter A."/>
            <person name="William W."/>
        </authorList>
    </citation>
    <scope>NUCLEOTIDE SEQUENCE</scope>
    <source>
        <strain evidence="1">TRIP AH-1</strain>
    </source>
</reference>